<evidence type="ECO:0000313" key="2">
    <source>
        <dbReference type="Proteomes" id="UP000450000"/>
    </source>
</evidence>
<keyword evidence="2" id="KW-1185">Reference proteome</keyword>
<protein>
    <submittedName>
        <fullName evidence="1">Uncharacterized protein</fullName>
    </submittedName>
</protein>
<comment type="caution">
    <text evidence="1">The sequence shown here is derived from an EMBL/GenBank/DDBJ whole genome shotgun (WGS) entry which is preliminary data.</text>
</comment>
<dbReference type="Proteomes" id="UP000450000">
    <property type="component" value="Unassembled WGS sequence"/>
</dbReference>
<proteinExistence type="predicted"/>
<organism evidence="1 2">
    <name type="scientific">Streptomyces kaniharaensis</name>
    <dbReference type="NCBI Taxonomy" id="212423"/>
    <lineage>
        <taxon>Bacteria</taxon>
        <taxon>Bacillati</taxon>
        <taxon>Actinomycetota</taxon>
        <taxon>Actinomycetes</taxon>
        <taxon>Kitasatosporales</taxon>
        <taxon>Streptomycetaceae</taxon>
        <taxon>Streptomyces</taxon>
    </lineage>
</organism>
<gene>
    <name evidence="1" type="ORF">F7Q99_11155</name>
</gene>
<name>A0A6N7KQ33_9ACTN</name>
<dbReference type="RefSeq" id="WP_153461099.1">
    <property type="nucleotide sequence ID" value="NZ_WBOF01000001.1"/>
</dbReference>
<dbReference type="EMBL" id="WBOF01000001">
    <property type="protein sequence ID" value="MQS12835.1"/>
    <property type="molecule type" value="Genomic_DNA"/>
</dbReference>
<accession>A0A6N7KQ33</accession>
<sequence>MSSSDNVARLARRIQKLTGLQLWRARELAKQVRVFVKDPIPDAASPAQRRLEAMVVHTLANTFGDRQCNGSVLGVVQATCSGDDLTLHLDPEMADEAVGELLPRWDLEDRTLRGVPGARSRLLDGQFIAQSVLFPARIILARADGVSLRRPNPLPQEVVLEVDNPALKVEAEKSANWSRPGPWDGLPEVRDLLLSRILRRPGLVNRAAATHGVANCYTHGESDLVIEWCCGDGLEAFFAALLAHGVADGLPVAEAATFHRSSKTAMIGGRAVVLRRRGLCAYEDDFDVSTEFTLLSRAEAVR</sequence>
<dbReference type="AlphaFoldDB" id="A0A6N7KQ33"/>
<evidence type="ECO:0000313" key="1">
    <source>
        <dbReference type="EMBL" id="MQS12835.1"/>
    </source>
</evidence>
<dbReference type="OrthoDB" id="4131521at2"/>
<reference evidence="1 2" key="1">
    <citation type="submission" date="2019-09" db="EMBL/GenBank/DDBJ databases">
        <title>Genome Sequences of Streptomyces kaniharaensis ATCC 21070.</title>
        <authorList>
            <person name="Zhu W."/>
            <person name="De Crecy-Lagard V."/>
            <person name="Richards N.G."/>
        </authorList>
    </citation>
    <scope>NUCLEOTIDE SEQUENCE [LARGE SCALE GENOMIC DNA]</scope>
    <source>
        <strain evidence="1 2">SF-557</strain>
    </source>
</reference>